<dbReference type="Proteomes" id="UP000219799">
    <property type="component" value="Chromosome 14"/>
</dbReference>
<dbReference type="GO" id="GO:0006457">
    <property type="term" value="P:protein folding"/>
    <property type="evidence" value="ECO:0007669"/>
    <property type="project" value="TreeGrafter"/>
</dbReference>
<evidence type="ECO:0000256" key="6">
    <source>
        <dbReference type="ARBA" id="ARBA00023157"/>
    </source>
</evidence>
<dbReference type="GO" id="GO:0003756">
    <property type="term" value="F:protein disulfide isomerase activity"/>
    <property type="evidence" value="ECO:0007669"/>
    <property type="project" value="TreeGrafter"/>
</dbReference>
<keyword evidence="3" id="KW-0732">Signal</keyword>
<dbReference type="AlphaFoldDB" id="A0A1C3L3G9"/>
<dbReference type="SUPFAM" id="SSF52833">
    <property type="entry name" value="Thioredoxin-like"/>
    <property type="match status" value="1"/>
</dbReference>
<dbReference type="VEuPathDB" id="PlasmoDB:PmUG01_14075200"/>
<protein>
    <recommendedName>
        <fullName evidence="7">Sulfhydryl oxidase</fullName>
        <ecNumber evidence="7">1.8.3.2</ecNumber>
    </recommendedName>
</protein>
<dbReference type="Gene3D" id="1.20.120.310">
    <property type="entry name" value="ERV/ALR sulfhydryl oxidase domain"/>
    <property type="match status" value="1"/>
</dbReference>
<dbReference type="PANTHER" id="PTHR22897">
    <property type="entry name" value="QUIESCIN Q6-RELATED SULFHYDRYL OXIDASE"/>
    <property type="match status" value="1"/>
</dbReference>
<dbReference type="EMBL" id="LT594502">
    <property type="protein sequence ID" value="SBT81091.1"/>
    <property type="molecule type" value="Genomic_DNA"/>
</dbReference>
<comment type="cofactor">
    <cofactor evidence="1 7">
        <name>FAD</name>
        <dbReference type="ChEBI" id="CHEBI:57692"/>
    </cofactor>
</comment>
<dbReference type="InterPro" id="IPR039798">
    <property type="entry name" value="Sulfhydryl_oxidase"/>
</dbReference>
<name>A0A1C3L3G9_PLAMA</name>
<organism evidence="9 10">
    <name type="scientific">Plasmodium malariae</name>
    <dbReference type="NCBI Taxonomy" id="5858"/>
    <lineage>
        <taxon>Eukaryota</taxon>
        <taxon>Sar</taxon>
        <taxon>Alveolata</taxon>
        <taxon>Apicomplexa</taxon>
        <taxon>Aconoidasida</taxon>
        <taxon>Haemosporida</taxon>
        <taxon>Plasmodiidae</taxon>
        <taxon>Plasmodium</taxon>
        <taxon>Plasmodium (Plasmodium)</taxon>
    </lineage>
</organism>
<keyword evidence="7" id="KW-0472">Membrane</keyword>
<sequence>MILCRCIVKILFVVYIVIINIQVIESIDVCKGADITLIKFWDKLNNIKHGDILFINIKNYYCPACSRYVDIWKMVESDVLNFEKKVTMFVFDCSCHLFISYCRFFEVYYFPTFRLLFPVYDKIENNNEYKYIYPSESIISTRYRGDLILAYREVERVNNIIEFQQLMQTHLCKNVNFNNVDLKSCYSDLSEIGTQDAHPIFSGNSDDITDATKERLAVDRWRMNNNNKKDMKHDIIKGLLFTLKKHISMGSDINRETVEPYLVMLEIVSNVYTDLKQSLNEISKKLKNFNYPMNYEDWSNAIHKSEDIKIDIYKMYNDKDSDHINDSDSDMDKHSLNFKICEENSILCTYWLLYHKISIHCLLHDKEKYNYYLEAITNYTKSYLNCENCIQHFLNAQKSCYYGFCNIHSAESVVIFLWRIHNSVTLRSMYEHIILDARFERTNNSNKQKYVNKDIAFPSERQCKYCRSGIGFTRITSDLINKLLKQKSFSDQDFDAIDAFHIKHVLSYLVRIYS</sequence>
<dbReference type="PROSITE" id="PS51324">
    <property type="entry name" value="ERV_ALR"/>
    <property type="match status" value="1"/>
</dbReference>
<evidence type="ECO:0000313" key="10">
    <source>
        <dbReference type="Proteomes" id="UP000219799"/>
    </source>
</evidence>
<keyword evidence="7" id="KW-0812">Transmembrane</keyword>
<accession>A0A1C3L3G9</accession>
<comment type="catalytic activity">
    <reaction evidence="7">
        <text>2 R'C(R)SH + O2 = R'C(R)S-S(R)CR' + H2O2</text>
        <dbReference type="Rhea" id="RHEA:17357"/>
        <dbReference type="ChEBI" id="CHEBI:15379"/>
        <dbReference type="ChEBI" id="CHEBI:16240"/>
        <dbReference type="ChEBI" id="CHEBI:16520"/>
        <dbReference type="ChEBI" id="CHEBI:17412"/>
        <dbReference type="EC" id="1.8.3.2"/>
    </reaction>
</comment>
<gene>
    <name evidence="9" type="primary">PmlGA01_140059100</name>
    <name evidence="9" type="ORF">PMLGA01_140059100</name>
</gene>
<evidence type="ECO:0000313" key="9">
    <source>
        <dbReference type="EMBL" id="SBT81091.1"/>
    </source>
</evidence>
<feature type="domain" description="ERV/ALR sulfhydryl oxidase" evidence="8">
    <location>
        <begin position="339"/>
        <end position="450"/>
    </location>
</feature>
<dbReference type="SUPFAM" id="SSF69000">
    <property type="entry name" value="FAD-dependent thiol oxidase"/>
    <property type="match status" value="1"/>
</dbReference>
<reference evidence="9 10" key="1">
    <citation type="submission" date="2016-06" db="EMBL/GenBank/DDBJ databases">
        <authorList>
            <consortium name="Pathogen Informatics"/>
        </authorList>
    </citation>
    <scope>NUCLEOTIDE SEQUENCE [LARGE SCALE GENOMIC DNA]</scope>
    <source>
        <strain evidence="9">PmlGA01</strain>
    </source>
</reference>
<dbReference type="InterPro" id="IPR017905">
    <property type="entry name" value="ERV/ALR_sulphydryl_oxidase"/>
</dbReference>
<dbReference type="GO" id="GO:0016971">
    <property type="term" value="F:flavin-dependent sulfhydryl oxidase activity"/>
    <property type="evidence" value="ECO:0007669"/>
    <property type="project" value="InterPro"/>
</dbReference>
<proteinExistence type="predicted"/>
<keyword evidence="2 7" id="KW-0285">Flavoprotein</keyword>
<dbReference type="InterPro" id="IPR036774">
    <property type="entry name" value="ERV/ALR_sulphydryl_oxid_sf"/>
</dbReference>
<evidence type="ECO:0000256" key="4">
    <source>
        <dbReference type="ARBA" id="ARBA00022827"/>
    </source>
</evidence>
<keyword evidence="5 7" id="KW-0560">Oxidoreductase</keyword>
<dbReference type="GO" id="GO:0005615">
    <property type="term" value="C:extracellular space"/>
    <property type="evidence" value="ECO:0007669"/>
    <property type="project" value="TreeGrafter"/>
</dbReference>
<evidence type="ECO:0000256" key="5">
    <source>
        <dbReference type="ARBA" id="ARBA00023002"/>
    </source>
</evidence>
<evidence type="ECO:0000256" key="1">
    <source>
        <dbReference type="ARBA" id="ARBA00001974"/>
    </source>
</evidence>
<evidence type="ECO:0000259" key="8">
    <source>
        <dbReference type="PROSITE" id="PS51324"/>
    </source>
</evidence>
<evidence type="ECO:0000256" key="2">
    <source>
        <dbReference type="ARBA" id="ARBA00022630"/>
    </source>
</evidence>
<dbReference type="Pfam" id="PF04777">
    <property type="entry name" value="Evr1_Alr"/>
    <property type="match status" value="1"/>
</dbReference>
<dbReference type="GO" id="GO:0000139">
    <property type="term" value="C:Golgi membrane"/>
    <property type="evidence" value="ECO:0007669"/>
    <property type="project" value="TreeGrafter"/>
</dbReference>
<feature type="transmembrane region" description="Helical" evidence="7">
    <location>
        <begin position="7"/>
        <end position="24"/>
    </location>
</feature>
<keyword evidence="6" id="KW-1015">Disulfide bond</keyword>
<keyword evidence="7" id="KW-1133">Transmembrane helix</keyword>
<evidence type="ECO:0000256" key="7">
    <source>
        <dbReference type="RuleBase" id="RU371123"/>
    </source>
</evidence>
<dbReference type="InterPro" id="IPR036249">
    <property type="entry name" value="Thioredoxin-like_sf"/>
</dbReference>
<keyword evidence="4 7" id="KW-0274">FAD</keyword>
<evidence type="ECO:0000256" key="3">
    <source>
        <dbReference type="ARBA" id="ARBA00022729"/>
    </source>
</evidence>
<dbReference type="EC" id="1.8.3.2" evidence="7"/>
<dbReference type="PANTHER" id="PTHR22897:SF8">
    <property type="entry name" value="SULFHYDRYL OXIDASE"/>
    <property type="match status" value="1"/>
</dbReference>